<name>A0ABP5PEM4_9ACTN</name>
<evidence type="ECO:0000313" key="2">
    <source>
        <dbReference type="EMBL" id="GAA2210163.1"/>
    </source>
</evidence>
<evidence type="ECO:0000259" key="1">
    <source>
        <dbReference type="PROSITE" id="PS50943"/>
    </source>
</evidence>
<evidence type="ECO:0000313" key="3">
    <source>
        <dbReference type="Proteomes" id="UP001499843"/>
    </source>
</evidence>
<keyword evidence="3" id="KW-1185">Reference proteome</keyword>
<dbReference type="Proteomes" id="UP001499843">
    <property type="component" value="Unassembled WGS sequence"/>
</dbReference>
<dbReference type="SUPFAM" id="SSF47413">
    <property type="entry name" value="lambda repressor-like DNA-binding domains"/>
    <property type="match status" value="1"/>
</dbReference>
<reference evidence="3" key="1">
    <citation type="journal article" date="2019" name="Int. J. Syst. Evol. Microbiol.">
        <title>The Global Catalogue of Microorganisms (GCM) 10K type strain sequencing project: providing services to taxonomists for standard genome sequencing and annotation.</title>
        <authorList>
            <consortium name="The Broad Institute Genomics Platform"/>
            <consortium name="The Broad Institute Genome Sequencing Center for Infectious Disease"/>
            <person name="Wu L."/>
            <person name="Ma J."/>
        </authorList>
    </citation>
    <scope>NUCLEOTIDE SEQUENCE [LARGE SCALE GENOMIC DNA]</scope>
    <source>
        <strain evidence="3">JCM 16114</strain>
    </source>
</reference>
<comment type="caution">
    <text evidence="2">The sequence shown here is derived from an EMBL/GenBank/DDBJ whole genome shotgun (WGS) entry which is preliminary data.</text>
</comment>
<dbReference type="Gene3D" id="1.25.40.10">
    <property type="entry name" value="Tetratricopeptide repeat domain"/>
    <property type="match status" value="1"/>
</dbReference>
<sequence>MTTFGEKMRALMQERGVSLRQLAKLIHYDAGYLSKVASDVKRPSSSVAHRLETALDAEGELVKLVPKRAVAEPRVPEAGAPIQASGSLPAPVVDPLVDRRMRRLSAGQTEELLSDMREQWHVLVRTDNLLGSRHALGGVCTQLAILVALLCHIRPPLRRATLRLAARYAESAAWLYGDAGDPAAGRRWARTAMEWALEAGDRPMIAWALFRRSQQAQSEGNGAQVVGLAEAACREQGDAAGPMMAAILQQQAHGWALDGAEAASHRLLDRAHEYATTGDAGDARSGHGSFCTPAYVEMQRGWVWLTLGGHERAVKAFEAAIADLSPTYQRDRGLAHAGLSIALAAEDKPEAAALAAAQALAVAQDGGSTRIFSMVTSVAPRLVRHAHLDPVAEFLAELNATSAL</sequence>
<proteinExistence type="predicted"/>
<dbReference type="SMART" id="SM00530">
    <property type="entry name" value="HTH_XRE"/>
    <property type="match status" value="1"/>
</dbReference>
<dbReference type="EMBL" id="BAAAQX010000015">
    <property type="protein sequence ID" value="GAA2210163.1"/>
    <property type="molecule type" value="Genomic_DNA"/>
</dbReference>
<organism evidence="2 3">
    <name type="scientific">Nonomuraea monospora</name>
    <dbReference type="NCBI Taxonomy" id="568818"/>
    <lineage>
        <taxon>Bacteria</taxon>
        <taxon>Bacillati</taxon>
        <taxon>Actinomycetota</taxon>
        <taxon>Actinomycetes</taxon>
        <taxon>Streptosporangiales</taxon>
        <taxon>Streptosporangiaceae</taxon>
        <taxon>Nonomuraea</taxon>
    </lineage>
</organism>
<dbReference type="Gene3D" id="1.10.260.40">
    <property type="entry name" value="lambda repressor-like DNA-binding domains"/>
    <property type="match status" value="1"/>
</dbReference>
<dbReference type="CDD" id="cd00093">
    <property type="entry name" value="HTH_XRE"/>
    <property type="match status" value="1"/>
</dbReference>
<feature type="domain" description="HTH cro/C1-type" evidence="1">
    <location>
        <begin position="8"/>
        <end position="61"/>
    </location>
</feature>
<protein>
    <recommendedName>
        <fullName evidence="1">HTH cro/C1-type domain-containing protein</fullName>
    </recommendedName>
</protein>
<dbReference type="PROSITE" id="PS50943">
    <property type="entry name" value="HTH_CROC1"/>
    <property type="match status" value="1"/>
</dbReference>
<dbReference type="InterPro" id="IPR010982">
    <property type="entry name" value="Lambda_DNA-bd_dom_sf"/>
</dbReference>
<dbReference type="InterPro" id="IPR011990">
    <property type="entry name" value="TPR-like_helical_dom_sf"/>
</dbReference>
<dbReference type="InterPro" id="IPR001387">
    <property type="entry name" value="Cro/C1-type_HTH"/>
</dbReference>
<dbReference type="Pfam" id="PF13560">
    <property type="entry name" value="HTH_31"/>
    <property type="match status" value="1"/>
</dbReference>
<dbReference type="RefSeq" id="WP_344480618.1">
    <property type="nucleotide sequence ID" value="NZ_BAAAQX010000015.1"/>
</dbReference>
<gene>
    <name evidence="2" type="ORF">GCM10009850_056220</name>
</gene>
<accession>A0ABP5PEM4</accession>